<feature type="chain" id="PRO_5005568305" description="Protein CPL1-like domain-containing protein" evidence="1">
    <location>
        <begin position="21"/>
        <end position="184"/>
    </location>
</feature>
<dbReference type="Pfam" id="PF21671">
    <property type="entry name" value="CPL1-like"/>
    <property type="match status" value="1"/>
</dbReference>
<sequence>MHFHSVKPFVLLCGFVLSQSQEGPHDHFARHLDTSRHSPRVTSVQADIPSPPVEAFQPVPSGSFAASREMKKALSRSDKRCPLPATACPILSSNLSKKLMARKYAHKDQTLALPWECVNLLEELTACGTCHNNCMKIKHVQHVGCEEGTCKIFTCRAGYTLVKQTSDGQNATIERCVSVKGGKA</sequence>
<dbReference type="EMBL" id="LAVV01006568">
    <property type="protein sequence ID" value="KNZ59326.1"/>
    <property type="molecule type" value="Genomic_DNA"/>
</dbReference>
<feature type="signal peptide" evidence="1">
    <location>
        <begin position="1"/>
        <end position="20"/>
    </location>
</feature>
<proteinExistence type="predicted"/>
<evidence type="ECO:0000259" key="2">
    <source>
        <dbReference type="Pfam" id="PF21671"/>
    </source>
</evidence>
<dbReference type="PANTHER" id="PTHR35192">
    <property type="entry name" value="PROTEIN, PUTATIVE-RELATED"/>
    <property type="match status" value="1"/>
</dbReference>
<dbReference type="AlphaFoldDB" id="A0A0L6VEX3"/>
<dbReference type="InterPro" id="IPR038955">
    <property type="entry name" value="PriA/CPL1_fungi"/>
</dbReference>
<feature type="domain" description="Protein CPL1-like" evidence="2">
    <location>
        <begin position="115"/>
        <end position="165"/>
    </location>
</feature>
<dbReference type="VEuPathDB" id="FungiDB:VP01_1758g2"/>
<reference evidence="3 4" key="1">
    <citation type="submission" date="2015-08" db="EMBL/GenBank/DDBJ databases">
        <title>Next Generation Sequencing and Analysis of the Genome of Puccinia sorghi L Schw, the Causal Agent of Maize Common Rust.</title>
        <authorList>
            <person name="Rochi L."/>
            <person name="Burguener G."/>
            <person name="Darino M."/>
            <person name="Turjanski A."/>
            <person name="Kreff E."/>
            <person name="Dieguez M.J."/>
            <person name="Sacco F."/>
        </authorList>
    </citation>
    <scope>NUCLEOTIDE SEQUENCE [LARGE SCALE GENOMIC DNA]</scope>
    <source>
        <strain evidence="3 4">RO10H11247</strain>
    </source>
</reference>
<dbReference type="InterPro" id="IPR048661">
    <property type="entry name" value="CPL1-like"/>
</dbReference>
<accession>A0A0L6VEX3</accession>
<organism evidence="3 4">
    <name type="scientific">Puccinia sorghi</name>
    <dbReference type="NCBI Taxonomy" id="27349"/>
    <lineage>
        <taxon>Eukaryota</taxon>
        <taxon>Fungi</taxon>
        <taxon>Dikarya</taxon>
        <taxon>Basidiomycota</taxon>
        <taxon>Pucciniomycotina</taxon>
        <taxon>Pucciniomycetes</taxon>
        <taxon>Pucciniales</taxon>
        <taxon>Pucciniaceae</taxon>
        <taxon>Puccinia</taxon>
    </lineage>
</organism>
<protein>
    <recommendedName>
        <fullName evidence="2">Protein CPL1-like domain-containing protein</fullName>
    </recommendedName>
</protein>
<name>A0A0L6VEX3_9BASI</name>
<comment type="caution">
    <text evidence="3">The sequence shown here is derived from an EMBL/GenBank/DDBJ whole genome shotgun (WGS) entry which is preliminary data.</text>
</comment>
<evidence type="ECO:0000313" key="3">
    <source>
        <dbReference type="EMBL" id="KNZ59326.1"/>
    </source>
</evidence>
<gene>
    <name evidence="3" type="ORF">VP01_1758g2</name>
</gene>
<dbReference type="Proteomes" id="UP000037035">
    <property type="component" value="Unassembled WGS sequence"/>
</dbReference>
<dbReference type="OrthoDB" id="439917at2759"/>
<keyword evidence="1" id="KW-0732">Signal</keyword>
<evidence type="ECO:0000256" key="1">
    <source>
        <dbReference type="SAM" id="SignalP"/>
    </source>
</evidence>
<evidence type="ECO:0000313" key="4">
    <source>
        <dbReference type="Proteomes" id="UP000037035"/>
    </source>
</evidence>
<dbReference type="PANTHER" id="PTHR35192:SF2">
    <property type="entry name" value="APPLE DOMAIN-CONTAINING PROTEIN"/>
    <property type="match status" value="1"/>
</dbReference>
<keyword evidence="4" id="KW-1185">Reference proteome</keyword>
<dbReference type="STRING" id="27349.A0A0L6VEX3"/>